<comment type="similarity">
    <text evidence="6">Belongs to the ABC-4 integral membrane protein family.</text>
</comment>
<evidence type="ECO:0000256" key="1">
    <source>
        <dbReference type="ARBA" id="ARBA00004651"/>
    </source>
</evidence>
<feature type="transmembrane region" description="Helical" evidence="7">
    <location>
        <begin position="771"/>
        <end position="793"/>
    </location>
</feature>
<evidence type="ECO:0000256" key="4">
    <source>
        <dbReference type="ARBA" id="ARBA00022989"/>
    </source>
</evidence>
<feature type="transmembrane region" description="Helical" evidence="7">
    <location>
        <begin position="415"/>
        <end position="435"/>
    </location>
</feature>
<dbReference type="InterPro" id="IPR050250">
    <property type="entry name" value="Macrolide_Exporter_MacB"/>
</dbReference>
<feature type="domain" description="ABC3 transporter permease C-terminal" evidence="8">
    <location>
        <begin position="723"/>
        <end position="826"/>
    </location>
</feature>
<dbReference type="RefSeq" id="WP_378287254.1">
    <property type="nucleotide sequence ID" value="NZ_JBHSON010000068.1"/>
</dbReference>
<keyword evidence="4 7" id="KW-1133">Transmembrane helix</keyword>
<protein>
    <submittedName>
        <fullName evidence="9">FtsX-like permease family protein</fullName>
    </submittedName>
</protein>
<reference evidence="10" key="1">
    <citation type="journal article" date="2019" name="Int. J. Syst. Evol. Microbiol.">
        <title>The Global Catalogue of Microorganisms (GCM) 10K type strain sequencing project: providing services to taxonomists for standard genome sequencing and annotation.</title>
        <authorList>
            <consortium name="The Broad Institute Genomics Platform"/>
            <consortium name="The Broad Institute Genome Sequencing Center for Infectious Disease"/>
            <person name="Wu L."/>
            <person name="Ma J."/>
        </authorList>
    </citation>
    <scope>NUCLEOTIDE SEQUENCE [LARGE SCALE GENOMIC DNA]</scope>
    <source>
        <strain evidence="10">KCTC 42087</strain>
    </source>
</reference>
<keyword evidence="5 7" id="KW-0472">Membrane</keyword>
<name>A0ABW1A9H1_9ACTN</name>
<organism evidence="9 10">
    <name type="scientific">Actinomadura rugatobispora</name>
    <dbReference type="NCBI Taxonomy" id="1994"/>
    <lineage>
        <taxon>Bacteria</taxon>
        <taxon>Bacillati</taxon>
        <taxon>Actinomycetota</taxon>
        <taxon>Actinomycetes</taxon>
        <taxon>Streptosporangiales</taxon>
        <taxon>Thermomonosporaceae</taxon>
        <taxon>Actinomadura</taxon>
    </lineage>
</organism>
<sequence>MIGSLALATLRTRKAAFAGAYLALLCAAALLTACGVLMETGLRGAIPAERYAGTPIVVAADQNAHWTRNKKDDTTKVKSKPLTERAWLPEGLTARLEPLPGVAALVPEVAFPADVLDRTPRPSGVPSRGYGWSSAALTPYTLRAGRPPAAPGEIVLDVLSGAGAKVGDQVTVQTTAPAALHRVVGLAAPRGGGPRHQAAVFFSDAEARRLAGRPGQITALGVLPEPGADTAALARAVRAALDGTPAKVHTGEERGPLEFRDAAQARTMLISMGGALGGTALAVAILVVVGTLALSIQQRRRELAVLRAVAATPRQIRAMIGREALAVGLLATPPGAAAGLALAAWLRGRFVDLGAMPEVLRPSFSPFPVLGSVAATLAAAWIAARISGRRTARPRPTEALQDAAVPSARPGPARALAGLAVLAAHVVLLAVLARLDTEAAASPVTFLSVVLAAVATALLGPPITHAAATILGVPLRASRAAGFLAAANTRAAARRLASVTTPLTLAVAMTGTILFVQTTLGHAAGRQADQGTLAPYALAGPAGVPAGVADAARRLEGVGEVTQIVRTTLRVGVDKYPAQGVTPGRPSAALDLDVREGSLDRLAPGALALSATAADHRGARLGDRIPLILGDGTRATARLVAIYRRGLGFGDVTLPFEQVAGHVDDPRADTVLITPRPGAAPVARRGLAALAAAGPGPRLLEAGAPADRRRAARQGAAQVNLAAMGLIIAFTAIALVNSLAMATGDRARELALLRLAGATRRQIMRMLRWETLILVATGAAAGTAIAAATLTAFAAGMTRGAPPHAPPLACLGILAAVTALALAARLALREHPAEVIGSRE</sequence>
<feature type="transmembrane region" description="Helical" evidence="7">
    <location>
        <begin position="366"/>
        <end position="384"/>
    </location>
</feature>
<keyword evidence="10" id="KW-1185">Reference proteome</keyword>
<dbReference type="Proteomes" id="UP001596074">
    <property type="component" value="Unassembled WGS sequence"/>
</dbReference>
<comment type="caution">
    <text evidence="9">The sequence shown here is derived from an EMBL/GenBank/DDBJ whole genome shotgun (WGS) entry which is preliminary data.</text>
</comment>
<comment type="subcellular location">
    <subcellularLocation>
        <location evidence="1">Cell membrane</location>
        <topology evidence="1">Multi-pass membrane protein</topology>
    </subcellularLocation>
</comment>
<evidence type="ECO:0000313" key="9">
    <source>
        <dbReference type="EMBL" id="MFC5751347.1"/>
    </source>
</evidence>
<evidence type="ECO:0000313" key="10">
    <source>
        <dbReference type="Proteomes" id="UP001596074"/>
    </source>
</evidence>
<evidence type="ECO:0000256" key="3">
    <source>
        <dbReference type="ARBA" id="ARBA00022692"/>
    </source>
</evidence>
<keyword evidence="2" id="KW-1003">Cell membrane</keyword>
<feature type="transmembrane region" description="Helical" evidence="7">
    <location>
        <begin position="268"/>
        <end position="294"/>
    </location>
</feature>
<feature type="transmembrane region" description="Helical" evidence="7">
    <location>
        <begin position="805"/>
        <end position="828"/>
    </location>
</feature>
<evidence type="ECO:0000256" key="5">
    <source>
        <dbReference type="ARBA" id="ARBA00023136"/>
    </source>
</evidence>
<dbReference type="PANTHER" id="PTHR30572">
    <property type="entry name" value="MEMBRANE COMPONENT OF TRANSPORTER-RELATED"/>
    <property type="match status" value="1"/>
</dbReference>
<dbReference type="InterPro" id="IPR003838">
    <property type="entry name" value="ABC3_permease_C"/>
</dbReference>
<feature type="transmembrane region" description="Helical" evidence="7">
    <location>
        <begin position="719"/>
        <end position="740"/>
    </location>
</feature>
<feature type="domain" description="ABC3 transporter permease C-terminal" evidence="8">
    <location>
        <begin position="277"/>
        <end position="393"/>
    </location>
</feature>
<evidence type="ECO:0000259" key="8">
    <source>
        <dbReference type="Pfam" id="PF02687"/>
    </source>
</evidence>
<accession>A0ABW1A9H1</accession>
<dbReference type="Pfam" id="PF02687">
    <property type="entry name" value="FtsX"/>
    <property type="match status" value="2"/>
</dbReference>
<gene>
    <name evidence="9" type="ORF">ACFPZN_37505</name>
</gene>
<feature type="transmembrane region" description="Helical" evidence="7">
    <location>
        <begin position="496"/>
        <end position="516"/>
    </location>
</feature>
<proteinExistence type="inferred from homology"/>
<dbReference type="EMBL" id="JBHSON010000068">
    <property type="protein sequence ID" value="MFC5751347.1"/>
    <property type="molecule type" value="Genomic_DNA"/>
</dbReference>
<feature type="transmembrane region" description="Helical" evidence="7">
    <location>
        <begin position="447"/>
        <end position="475"/>
    </location>
</feature>
<feature type="transmembrane region" description="Helical" evidence="7">
    <location>
        <begin position="324"/>
        <end position="346"/>
    </location>
</feature>
<evidence type="ECO:0000256" key="2">
    <source>
        <dbReference type="ARBA" id="ARBA00022475"/>
    </source>
</evidence>
<keyword evidence="3 7" id="KW-0812">Transmembrane</keyword>
<dbReference type="PANTHER" id="PTHR30572:SF4">
    <property type="entry name" value="ABC TRANSPORTER PERMEASE YTRF"/>
    <property type="match status" value="1"/>
</dbReference>
<evidence type="ECO:0000256" key="6">
    <source>
        <dbReference type="ARBA" id="ARBA00038076"/>
    </source>
</evidence>
<evidence type="ECO:0000256" key="7">
    <source>
        <dbReference type="SAM" id="Phobius"/>
    </source>
</evidence>